<dbReference type="Proteomes" id="UP001596470">
    <property type="component" value="Unassembled WGS sequence"/>
</dbReference>
<keyword evidence="2" id="KW-1185">Reference proteome</keyword>
<comment type="caution">
    <text evidence="1">The sequence shown here is derived from an EMBL/GenBank/DDBJ whole genome shotgun (WGS) entry which is preliminary data.</text>
</comment>
<dbReference type="RefSeq" id="WP_359952693.1">
    <property type="nucleotide sequence ID" value="NZ_JBHMBP010000002.1"/>
</dbReference>
<dbReference type="EMBL" id="JBHSYS010000002">
    <property type="protein sequence ID" value="MFC6957820.1"/>
    <property type="molecule type" value="Genomic_DNA"/>
</dbReference>
<accession>A0ABW2D659</accession>
<organism evidence="1 2">
    <name type="scientific">Glycomyces mayteni</name>
    <dbReference type="NCBI Taxonomy" id="543887"/>
    <lineage>
        <taxon>Bacteria</taxon>
        <taxon>Bacillati</taxon>
        <taxon>Actinomycetota</taxon>
        <taxon>Actinomycetes</taxon>
        <taxon>Glycomycetales</taxon>
        <taxon>Glycomycetaceae</taxon>
        <taxon>Glycomyces</taxon>
    </lineage>
</organism>
<gene>
    <name evidence="1" type="ORF">ACFQS3_11495</name>
</gene>
<evidence type="ECO:0000313" key="2">
    <source>
        <dbReference type="Proteomes" id="UP001596470"/>
    </source>
</evidence>
<reference evidence="2" key="1">
    <citation type="journal article" date="2019" name="Int. J. Syst. Evol. Microbiol.">
        <title>The Global Catalogue of Microorganisms (GCM) 10K type strain sequencing project: providing services to taxonomists for standard genome sequencing and annotation.</title>
        <authorList>
            <consortium name="The Broad Institute Genomics Platform"/>
            <consortium name="The Broad Institute Genome Sequencing Center for Infectious Disease"/>
            <person name="Wu L."/>
            <person name="Ma J."/>
        </authorList>
    </citation>
    <scope>NUCLEOTIDE SEQUENCE [LARGE SCALE GENOMIC DNA]</scope>
    <source>
        <strain evidence="2">KACC 12634</strain>
    </source>
</reference>
<evidence type="ECO:0000313" key="1">
    <source>
        <dbReference type="EMBL" id="MFC6957820.1"/>
    </source>
</evidence>
<protein>
    <submittedName>
        <fullName evidence="1">Uncharacterized protein</fullName>
    </submittedName>
</protein>
<proteinExistence type="predicted"/>
<name>A0ABW2D659_9ACTN</name>
<sequence length="86" mass="8923">MASTAEIKAQIQSAIEQANEAIGQIGAAQTQIETSIGTGSAATQDTSSALPGEALGQWQQAKEQLEEAVTLVLAANQSFEQYANTI</sequence>